<dbReference type="AlphaFoldDB" id="A0A370HAR5"/>
<protein>
    <submittedName>
        <fullName evidence="3">Transcriptional regulator with XRE-family HTH domain</fullName>
    </submittedName>
</protein>
<dbReference type="SMART" id="SM00530">
    <property type="entry name" value="HTH_XRE"/>
    <property type="match status" value="1"/>
</dbReference>
<dbReference type="InterPro" id="IPR010982">
    <property type="entry name" value="Lambda_DNA-bd_dom_sf"/>
</dbReference>
<gene>
    <name evidence="3" type="ORF">DFR68_102144</name>
</gene>
<dbReference type="Pfam" id="PF13560">
    <property type="entry name" value="HTH_31"/>
    <property type="match status" value="1"/>
</dbReference>
<evidence type="ECO:0000313" key="4">
    <source>
        <dbReference type="Proteomes" id="UP000255355"/>
    </source>
</evidence>
<dbReference type="STRING" id="1210089.GCA_001613165_01649"/>
<dbReference type="SUPFAM" id="SSF47413">
    <property type="entry name" value="lambda repressor-like DNA-binding domains"/>
    <property type="match status" value="1"/>
</dbReference>
<dbReference type="CDD" id="cd00093">
    <property type="entry name" value="HTH_XRE"/>
    <property type="match status" value="1"/>
</dbReference>
<reference evidence="3 4" key="1">
    <citation type="submission" date="2018-07" db="EMBL/GenBank/DDBJ databases">
        <title>Genomic Encyclopedia of Type Strains, Phase IV (KMG-IV): sequencing the most valuable type-strain genomes for metagenomic binning, comparative biology and taxonomic classification.</title>
        <authorList>
            <person name="Goeker M."/>
        </authorList>
    </citation>
    <scope>NUCLEOTIDE SEQUENCE [LARGE SCALE GENOMIC DNA]</scope>
    <source>
        <strain evidence="3 4">DSM 44952</strain>
    </source>
</reference>
<dbReference type="PROSITE" id="PS50943">
    <property type="entry name" value="HTH_CROC1"/>
    <property type="match status" value="1"/>
</dbReference>
<dbReference type="EMBL" id="QQAZ01000002">
    <property type="protein sequence ID" value="RDI54023.1"/>
    <property type="molecule type" value="Genomic_DNA"/>
</dbReference>
<sequence length="148" mass="15955">MARRSDIKPSKLGIFLKEWRETRGIGGQAIANRAGLPASAITRIENGEHTNPSPRTLAAIAAALDIPVLDLLIEAGVVPRGELPNLKTYLKAKYDLTEGAAEEVEGFLTQIGITCRPEPSDPTKSPNKRPASPKRSSRGEERNTISST</sequence>
<name>A0A370HAR5_9NOCA</name>
<proteinExistence type="predicted"/>
<evidence type="ECO:0000256" key="1">
    <source>
        <dbReference type="SAM" id="MobiDB-lite"/>
    </source>
</evidence>
<dbReference type="Proteomes" id="UP000255355">
    <property type="component" value="Unassembled WGS sequence"/>
</dbReference>
<evidence type="ECO:0000259" key="2">
    <source>
        <dbReference type="PROSITE" id="PS50943"/>
    </source>
</evidence>
<organism evidence="3 4">
    <name type="scientific">Nocardia mexicana</name>
    <dbReference type="NCBI Taxonomy" id="279262"/>
    <lineage>
        <taxon>Bacteria</taxon>
        <taxon>Bacillati</taxon>
        <taxon>Actinomycetota</taxon>
        <taxon>Actinomycetes</taxon>
        <taxon>Mycobacteriales</taxon>
        <taxon>Nocardiaceae</taxon>
        <taxon>Nocardia</taxon>
    </lineage>
</organism>
<dbReference type="GO" id="GO:0003677">
    <property type="term" value="F:DNA binding"/>
    <property type="evidence" value="ECO:0007669"/>
    <property type="project" value="InterPro"/>
</dbReference>
<accession>A0A370HAR5</accession>
<feature type="domain" description="HTH cro/C1-type" evidence="2">
    <location>
        <begin position="16"/>
        <end position="71"/>
    </location>
</feature>
<dbReference type="OrthoDB" id="4566991at2"/>
<feature type="compositionally biased region" description="Basic and acidic residues" evidence="1">
    <location>
        <begin position="137"/>
        <end position="148"/>
    </location>
</feature>
<keyword evidence="4" id="KW-1185">Reference proteome</keyword>
<dbReference type="RefSeq" id="WP_084519263.1">
    <property type="nucleotide sequence ID" value="NZ_QQAZ01000002.1"/>
</dbReference>
<feature type="region of interest" description="Disordered" evidence="1">
    <location>
        <begin position="114"/>
        <end position="148"/>
    </location>
</feature>
<dbReference type="Gene3D" id="1.10.260.40">
    <property type="entry name" value="lambda repressor-like DNA-binding domains"/>
    <property type="match status" value="1"/>
</dbReference>
<dbReference type="InterPro" id="IPR001387">
    <property type="entry name" value="Cro/C1-type_HTH"/>
</dbReference>
<evidence type="ECO:0000313" key="3">
    <source>
        <dbReference type="EMBL" id="RDI54023.1"/>
    </source>
</evidence>
<comment type="caution">
    <text evidence="3">The sequence shown here is derived from an EMBL/GenBank/DDBJ whole genome shotgun (WGS) entry which is preliminary data.</text>
</comment>